<organism evidence="2">
    <name type="scientific">Magallana gigas</name>
    <name type="common">Pacific oyster</name>
    <name type="synonym">Crassostrea gigas</name>
    <dbReference type="NCBI Taxonomy" id="29159"/>
    <lineage>
        <taxon>Eukaryota</taxon>
        <taxon>Metazoa</taxon>
        <taxon>Spiralia</taxon>
        <taxon>Lophotrochozoa</taxon>
        <taxon>Mollusca</taxon>
        <taxon>Bivalvia</taxon>
        <taxon>Autobranchia</taxon>
        <taxon>Pteriomorphia</taxon>
        <taxon>Ostreida</taxon>
        <taxon>Ostreoidea</taxon>
        <taxon>Ostreidae</taxon>
        <taxon>Magallana</taxon>
    </lineage>
</organism>
<feature type="domain" description="Immunoglobulin" evidence="1">
    <location>
        <begin position="39"/>
        <end position="131"/>
    </location>
</feature>
<dbReference type="AlphaFoldDB" id="K1Q287"/>
<accession>K1Q287</accession>
<protein>
    <recommendedName>
        <fullName evidence="1">Immunoglobulin domain-containing protein</fullName>
    </recommendedName>
</protein>
<dbReference type="InterPro" id="IPR003599">
    <property type="entry name" value="Ig_sub"/>
</dbReference>
<gene>
    <name evidence="2" type="ORF">CGI_10001016</name>
</gene>
<dbReference type="InParanoid" id="K1Q287"/>
<dbReference type="SUPFAM" id="SSF48726">
    <property type="entry name" value="Immunoglobulin"/>
    <property type="match status" value="1"/>
</dbReference>
<dbReference type="HOGENOM" id="CLU_1483374_0_0_1"/>
<dbReference type="EMBL" id="JH817976">
    <property type="protein sequence ID" value="EKC22980.1"/>
    <property type="molecule type" value="Genomic_DNA"/>
</dbReference>
<dbReference type="InterPro" id="IPR036179">
    <property type="entry name" value="Ig-like_dom_sf"/>
</dbReference>
<dbReference type="SMART" id="SM00409">
    <property type="entry name" value="IG"/>
    <property type="match status" value="1"/>
</dbReference>
<evidence type="ECO:0000313" key="2">
    <source>
        <dbReference type="EMBL" id="EKC22980.1"/>
    </source>
</evidence>
<sequence length="182" mass="20242">MILLSIDEMQLSTDPSPTTTTELMVTADSARCPLVILSPGFVSTDVGTSAQFRAIVESYNDPALESRWLRLRSSITETIDINQPKYSGSKNLPSPELVINNVTFEDEISYQLQVRIVGGWCFGNTVSLDVRGSVSLTILAMLQRSVTNAKTWFVHQYTIAAYATVTLTIDIEFVILVSKFYY</sequence>
<reference evidence="2" key="1">
    <citation type="journal article" date="2012" name="Nature">
        <title>The oyster genome reveals stress adaptation and complexity of shell formation.</title>
        <authorList>
            <person name="Zhang G."/>
            <person name="Fang X."/>
            <person name="Guo X."/>
            <person name="Li L."/>
            <person name="Luo R."/>
            <person name="Xu F."/>
            <person name="Yang P."/>
            <person name="Zhang L."/>
            <person name="Wang X."/>
            <person name="Qi H."/>
            <person name="Xiong Z."/>
            <person name="Que H."/>
            <person name="Xie Y."/>
            <person name="Holland P.W."/>
            <person name="Paps J."/>
            <person name="Zhu Y."/>
            <person name="Wu F."/>
            <person name="Chen Y."/>
            <person name="Wang J."/>
            <person name="Peng C."/>
            <person name="Meng J."/>
            <person name="Yang L."/>
            <person name="Liu J."/>
            <person name="Wen B."/>
            <person name="Zhang N."/>
            <person name="Huang Z."/>
            <person name="Zhu Q."/>
            <person name="Feng Y."/>
            <person name="Mount A."/>
            <person name="Hedgecock D."/>
            <person name="Xu Z."/>
            <person name="Liu Y."/>
            <person name="Domazet-Loso T."/>
            <person name="Du Y."/>
            <person name="Sun X."/>
            <person name="Zhang S."/>
            <person name="Liu B."/>
            <person name="Cheng P."/>
            <person name="Jiang X."/>
            <person name="Li J."/>
            <person name="Fan D."/>
            <person name="Wang W."/>
            <person name="Fu W."/>
            <person name="Wang T."/>
            <person name="Wang B."/>
            <person name="Zhang J."/>
            <person name="Peng Z."/>
            <person name="Li Y."/>
            <person name="Li N."/>
            <person name="Wang J."/>
            <person name="Chen M."/>
            <person name="He Y."/>
            <person name="Tan F."/>
            <person name="Song X."/>
            <person name="Zheng Q."/>
            <person name="Huang R."/>
            <person name="Yang H."/>
            <person name="Du X."/>
            <person name="Chen L."/>
            <person name="Yang M."/>
            <person name="Gaffney P.M."/>
            <person name="Wang S."/>
            <person name="Luo L."/>
            <person name="She Z."/>
            <person name="Ming Y."/>
            <person name="Huang W."/>
            <person name="Zhang S."/>
            <person name="Huang B."/>
            <person name="Zhang Y."/>
            <person name="Qu T."/>
            <person name="Ni P."/>
            <person name="Miao G."/>
            <person name="Wang J."/>
            <person name="Wang Q."/>
            <person name="Steinberg C.E."/>
            <person name="Wang H."/>
            <person name="Li N."/>
            <person name="Qian L."/>
            <person name="Zhang G."/>
            <person name="Li Y."/>
            <person name="Yang H."/>
            <person name="Liu X."/>
            <person name="Wang J."/>
            <person name="Yin Y."/>
            <person name="Wang J."/>
        </authorList>
    </citation>
    <scope>NUCLEOTIDE SEQUENCE [LARGE SCALE GENOMIC DNA]</scope>
    <source>
        <strain evidence="2">05x7-T-G4-1.051#20</strain>
    </source>
</reference>
<dbReference type="Gene3D" id="2.60.40.10">
    <property type="entry name" value="Immunoglobulins"/>
    <property type="match status" value="1"/>
</dbReference>
<dbReference type="InterPro" id="IPR013783">
    <property type="entry name" value="Ig-like_fold"/>
</dbReference>
<proteinExistence type="predicted"/>
<name>K1Q287_MAGGI</name>
<evidence type="ECO:0000259" key="1">
    <source>
        <dbReference type="SMART" id="SM00409"/>
    </source>
</evidence>